<proteinExistence type="predicted"/>
<dbReference type="InterPro" id="IPR012337">
    <property type="entry name" value="RNaseH-like_sf"/>
</dbReference>
<reference evidence="2" key="1">
    <citation type="submission" date="2015-04" db="EMBL/GenBank/DDBJ databases">
        <authorList>
            <person name="Syromyatnikov M.Y."/>
            <person name="Popov V.N."/>
        </authorList>
    </citation>
    <scope>NUCLEOTIDE SEQUENCE</scope>
    <source>
        <strain evidence="2">MO-1</strain>
    </source>
</reference>
<evidence type="ECO:0000259" key="1">
    <source>
        <dbReference type="Pfam" id="PF13701"/>
    </source>
</evidence>
<dbReference type="AlphaFoldDB" id="A0A1S7LDE0"/>
<accession>A0A1S7LDE0</accession>
<protein>
    <submittedName>
        <fullName evidence="2">Transposase</fullName>
    </submittedName>
</protein>
<dbReference type="NCBIfam" id="NF033539">
    <property type="entry name" value="transpos_IS1380"/>
    <property type="match status" value="1"/>
</dbReference>
<dbReference type="InterPro" id="IPR047960">
    <property type="entry name" value="Transpos_IS1380"/>
</dbReference>
<dbReference type="Pfam" id="PF13701">
    <property type="entry name" value="DDE_Tnp_1_4"/>
    <property type="match status" value="1"/>
</dbReference>
<name>A0A1S7LDE0_MAGMO</name>
<sequence length="448" mass="50734">MIHPGGEMKRFKLEQSEQEIYTATSGLALAGACLDRYVNLDKELKKAQPLRHGISHADIARSYLGLLLQGKSDFEAIAQFRENRFFMEALGIAHVPSIARMRQRLDEGAESWLSVIERCTVDFLVNAEAPVTCLVTGHVALDIDVFPMDNSGTKKAGVSRTYKGHDGFAPIGAYLGEEGWCVGMEFREGKQHSQKGFIPFLTRVLPQARRLSASHRLLVRLDSGHDALETRVTLVNEDTDYILKWNPRTADMTPWLAMAEEEECWIETRPGKFVSRFSVIEEQSYEGQSYQFRRVMQVTERRIDRHGQGLLVPDVEVEGWWTSLDLVEEDVIALYKAHGTSEQFHSEFKTDLDLERLPSGKFATNALVMGMAAFAYNILRWIGLLGLTGKDGPVRHPAKRRRLKTVIQELIYLAARLVRSGRRLGLRFGLLCPAFYAVEQVYERFVPG</sequence>
<organism evidence="2">
    <name type="scientific">Magnetococcus massalia (strain MO-1)</name>
    <dbReference type="NCBI Taxonomy" id="451514"/>
    <lineage>
        <taxon>Bacteria</taxon>
        <taxon>Pseudomonadati</taxon>
        <taxon>Pseudomonadota</taxon>
        <taxon>Magnetococcia</taxon>
        <taxon>Magnetococcales</taxon>
        <taxon>Magnetococcaceae</taxon>
        <taxon>Magnetococcus</taxon>
    </lineage>
</organism>
<dbReference type="InterPro" id="IPR025668">
    <property type="entry name" value="Tnp_DDE_dom"/>
</dbReference>
<dbReference type="SUPFAM" id="SSF53098">
    <property type="entry name" value="Ribonuclease H-like"/>
    <property type="match status" value="1"/>
</dbReference>
<evidence type="ECO:0000313" key="2">
    <source>
        <dbReference type="EMBL" id="CRH04423.1"/>
    </source>
</evidence>
<dbReference type="EMBL" id="LO017727">
    <property type="protein sequence ID" value="CRH04423.1"/>
    <property type="molecule type" value="Genomic_DNA"/>
</dbReference>
<feature type="domain" description="Transposase DDE" evidence="1">
    <location>
        <begin position="58"/>
        <end position="444"/>
    </location>
</feature>
<gene>
    <name evidence="2" type="ORF">MAGMO_0209</name>
</gene>